<evidence type="ECO:0000313" key="2">
    <source>
        <dbReference type="Proteomes" id="UP000001075"/>
    </source>
</evidence>
<organism evidence="1 2">
    <name type="scientific">Cricetulus griseus</name>
    <name type="common">Chinese hamster</name>
    <name type="synonym">Cricetulus barabensis griseus</name>
    <dbReference type="NCBI Taxonomy" id="10029"/>
    <lineage>
        <taxon>Eukaryota</taxon>
        <taxon>Metazoa</taxon>
        <taxon>Chordata</taxon>
        <taxon>Craniata</taxon>
        <taxon>Vertebrata</taxon>
        <taxon>Euteleostomi</taxon>
        <taxon>Mammalia</taxon>
        <taxon>Eutheria</taxon>
        <taxon>Euarchontoglires</taxon>
        <taxon>Glires</taxon>
        <taxon>Rodentia</taxon>
        <taxon>Myomorpha</taxon>
        <taxon>Muroidea</taxon>
        <taxon>Cricetidae</taxon>
        <taxon>Cricetinae</taxon>
        <taxon>Cricetulus</taxon>
    </lineage>
</organism>
<evidence type="ECO:0000313" key="1">
    <source>
        <dbReference type="EMBL" id="EGW01727.1"/>
    </source>
</evidence>
<gene>
    <name evidence="1" type="ORF">I79_007096</name>
</gene>
<dbReference type="AlphaFoldDB" id="G3H9M0"/>
<accession>G3H9M0</accession>
<dbReference type="InParanoid" id="G3H9M0"/>
<dbReference type="EMBL" id="JH000233">
    <property type="protein sequence ID" value="EGW01727.1"/>
    <property type="molecule type" value="Genomic_DNA"/>
</dbReference>
<sequence length="66" mass="6955">MGLGLGLDTKGKESKLNTNIYFSLFSESGLSVTSGLTLLPAQLGPLTLPHLSSHGELDPQMVNQTV</sequence>
<protein>
    <submittedName>
        <fullName evidence="1">Uncharacterized protein</fullName>
    </submittedName>
</protein>
<reference evidence="2" key="1">
    <citation type="journal article" date="2011" name="Nat. Biotechnol.">
        <title>The genomic sequence of the Chinese hamster ovary (CHO)-K1 cell line.</title>
        <authorList>
            <person name="Xu X."/>
            <person name="Nagarajan H."/>
            <person name="Lewis N.E."/>
            <person name="Pan S."/>
            <person name="Cai Z."/>
            <person name="Liu X."/>
            <person name="Chen W."/>
            <person name="Xie M."/>
            <person name="Wang W."/>
            <person name="Hammond S."/>
            <person name="Andersen M.R."/>
            <person name="Neff N."/>
            <person name="Passarelli B."/>
            <person name="Koh W."/>
            <person name="Fan H.C."/>
            <person name="Wang J."/>
            <person name="Gui Y."/>
            <person name="Lee K.H."/>
            <person name="Betenbaugh M.J."/>
            <person name="Quake S.R."/>
            <person name="Famili I."/>
            <person name="Palsson B.O."/>
            <person name="Wang J."/>
        </authorList>
    </citation>
    <scope>NUCLEOTIDE SEQUENCE [LARGE SCALE GENOMIC DNA]</scope>
    <source>
        <strain evidence="2">CHO K1 cell line</strain>
    </source>
</reference>
<dbReference type="Proteomes" id="UP000001075">
    <property type="component" value="Unassembled WGS sequence"/>
</dbReference>
<name>G3H9M0_CRIGR</name>
<proteinExistence type="predicted"/>